<dbReference type="Pfam" id="PF24068">
    <property type="entry name" value="TPD1_C"/>
    <property type="match status" value="1"/>
</dbReference>
<dbReference type="PANTHER" id="PTHR33184">
    <property type="entry name" value="PROTEIN TAPETUM DETERMINANT 1-LIKE-RELATED"/>
    <property type="match status" value="1"/>
</dbReference>
<evidence type="ECO:0000256" key="1">
    <source>
        <dbReference type="ARBA" id="ARBA00022729"/>
    </source>
</evidence>
<sequence length="202" mass="22054">MEKRKLKMKYLVNERDEEWKVSYMVPNIAFVTAVLLVVGIYGTAALKQVNGIQEPVFPKASTTRMLLTYSTTEDYGDGNSTDDGGSNNVGDDSSNRVGIGATCSKDNILVYQGATSPLPSGIPTYTVEIQNVCVFGSCSISDIHLSCEWFSSARLVDPKIFRRVGYNDCLVNDGEPLNPGESLSFQYANTFKYPLSVSSVAC</sequence>
<dbReference type="EMBL" id="JBJXBP010000007">
    <property type="protein sequence ID" value="KAL3820831.1"/>
    <property type="molecule type" value="Genomic_DNA"/>
</dbReference>
<keyword evidence="2" id="KW-0812">Transmembrane</keyword>
<evidence type="ECO:0000313" key="4">
    <source>
        <dbReference type="Proteomes" id="UP001634393"/>
    </source>
</evidence>
<gene>
    <name evidence="3" type="ORF">ACJIZ3_006736</name>
</gene>
<keyword evidence="2" id="KW-0472">Membrane</keyword>
<accession>A0ABD3S8S2</accession>
<name>A0ABD3S8S2_9LAMI</name>
<protein>
    <submittedName>
        <fullName evidence="3">Uncharacterized protein</fullName>
    </submittedName>
</protein>
<organism evidence="3 4">
    <name type="scientific">Penstemon smallii</name>
    <dbReference type="NCBI Taxonomy" id="265156"/>
    <lineage>
        <taxon>Eukaryota</taxon>
        <taxon>Viridiplantae</taxon>
        <taxon>Streptophyta</taxon>
        <taxon>Embryophyta</taxon>
        <taxon>Tracheophyta</taxon>
        <taxon>Spermatophyta</taxon>
        <taxon>Magnoliopsida</taxon>
        <taxon>eudicotyledons</taxon>
        <taxon>Gunneridae</taxon>
        <taxon>Pentapetalae</taxon>
        <taxon>asterids</taxon>
        <taxon>lamiids</taxon>
        <taxon>Lamiales</taxon>
        <taxon>Plantaginaceae</taxon>
        <taxon>Cheloneae</taxon>
        <taxon>Penstemon</taxon>
    </lineage>
</organism>
<keyword evidence="1" id="KW-0732">Signal</keyword>
<dbReference type="InterPro" id="IPR040361">
    <property type="entry name" value="TPD1"/>
</dbReference>
<dbReference type="PANTHER" id="PTHR33184:SF67">
    <property type="entry name" value="PROTEIN TAPETUM DETERMINANT 1"/>
    <property type="match status" value="1"/>
</dbReference>
<comment type="caution">
    <text evidence="3">The sequence shown here is derived from an EMBL/GenBank/DDBJ whole genome shotgun (WGS) entry which is preliminary data.</text>
</comment>
<dbReference type="AlphaFoldDB" id="A0ABD3S8S2"/>
<reference evidence="3 4" key="1">
    <citation type="submission" date="2024-12" db="EMBL/GenBank/DDBJ databases">
        <title>The unique morphological basis and parallel evolutionary history of personate flowers in Penstemon.</title>
        <authorList>
            <person name="Depatie T.H."/>
            <person name="Wessinger C.A."/>
        </authorList>
    </citation>
    <scope>NUCLEOTIDE SEQUENCE [LARGE SCALE GENOMIC DNA]</scope>
    <source>
        <strain evidence="3">WTNN_2</strain>
        <tissue evidence="3">Leaf</tissue>
    </source>
</reference>
<keyword evidence="4" id="KW-1185">Reference proteome</keyword>
<evidence type="ECO:0000313" key="3">
    <source>
        <dbReference type="EMBL" id="KAL3820831.1"/>
    </source>
</evidence>
<keyword evidence="2" id="KW-1133">Transmembrane helix</keyword>
<dbReference type="Proteomes" id="UP001634393">
    <property type="component" value="Unassembled WGS sequence"/>
</dbReference>
<proteinExistence type="predicted"/>
<evidence type="ECO:0000256" key="2">
    <source>
        <dbReference type="SAM" id="Phobius"/>
    </source>
</evidence>
<feature type="transmembrane region" description="Helical" evidence="2">
    <location>
        <begin position="21"/>
        <end position="42"/>
    </location>
</feature>